<dbReference type="EMBL" id="PYAW01000002">
    <property type="protein sequence ID" value="PSL48179.1"/>
    <property type="molecule type" value="Genomic_DNA"/>
</dbReference>
<dbReference type="Pfam" id="PF21956">
    <property type="entry name" value="DUF6922"/>
    <property type="match status" value="1"/>
</dbReference>
<reference evidence="2 3" key="1">
    <citation type="submission" date="2018-03" db="EMBL/GenBank/DDBJ databases">
        <title>Genomic Encyclopedia of Archaeal and Bacterial Type Strains, Phase II (KMG-II): from individual species to whole genera.</title>
        <authorList>
            <person name="Goeker M."/>
        </authorList>
    </citation>
    <scope>NUCLEOTIDE SEQUENCE [LARGE SCALE GENOMIC DNA]</scope>
    <source>
        <strain evidence="2 3">DSM 24859</strain>
    </source>
</reference>
<feature type="domain" description="DUF6922" evidence="1">
    <location>
        <begin position="98"/>
        <end position="149"/>
    </location>
</feature>
<comment type="caution">
    <text evidence="2">The sequence shown here is derived from an EMBL/GenBank/DDBJ whole genome shotgun (WGS) entry which is preliminary data.</text>
</comment>
<accession>A0A2P8HPN4</accession>
<dbReference type="Proteomes" id="UP000240971">
    <property type="component" value="Unassembled WGS sequence"/>
</dbReference>
<dbReference type="OrthoDB" id="1364214at2"/>
<evidence type="ECO:0000313" key="3">
    <source>
        <dbReference type="Proteomes" id="UP000240971"/>
    </source>
</evidence>
<keyword evidence="3" id="KW-1185">Reference proteome</keyword>
<dbReference type="SUPFAM" id="SSF47413">
    <property type="entry name" value="lambda repressor-like DNA-binding domains"/>
    <property type="match status" value="1"/>
</dbReference>
<dbReference type="AlphaFoldDB" id="A0A2P8HPN4"/>
<gene>
    <name evidence="2" type="ORF">CLV51_1021043</name>
</gene>
<sequence>MQEDISILKGLHPGIVLERELKKRKLAKGSFALSINEFPQTLGAIAKGKRNMNTALALKIEHALGIEEGYFMILQVFYEIKEEKRKQYSNQHPDLSKLRAILFWDTKMEKIDWQQQKRAVIQRVFERGNDQEKEEVNRFYGKAAVNQVLKNKTQKKDAS</sequence>
<organism evidence="2 3">
    <name type="scientific">Chitinophaga niastensis</name>
    <dbReference type="NCBI Taxonomy" id="536980"/>
    <lineage>
        <taxon>Bacteria</taxon>
        <taxon>Pseudomonadati</taxon>
        <taxon>Bacteroidota</taxon>
        <taxon>Chitinophagia</taxon>
        <taxon>Chitinophagales</taxon>
        <taxon>Chitinophagaceae</taxon>
        <taxon>Chitinophaga</taxon>
    </lineage>
</organism>
<dbReference type="InterPro" id="IPR053830">
    <property type="entry name" value="DUF6922"/>
</dbReference>
<dbReference type="RefSeq" id="WP_106528579.1">
    <property type="nucleotide sequence ID" value="NZ_PYAW01000002.1"/>
</dbReference>
<protein>
    <submittedName>
        <fullName evidence="2">Plasmid maintenance system antidote protein VapI</fullName>
    </submittedName>
</protein>
<evidence type="ECO:0000313" key="2">
    <source>
        <dbReference type="EMBL" id="PSL48179.1"/>
    </source>
</evidence>
<dbReference type="InterPro" id="IPR010982">
    <property type="entry name" value="Lambda_DNA-bd_dom_sf"/>
</dbReference>
<evidence type="ECO:0000259" key="1">
    <source>
        <dbReference type="Pfam" id="PF21956"/>
    </source>
</evidence>
<dbReference type="GO" id="GO:0003677">
    <property type="term" value="F:DNA binding"/>
    <property type="evidence" value="ECO:0007669"/>
    <property type="project" value="InterPro"/>
</dbReference>
<proteinExistence type="predicted"/>
<dbReference type="Gene3D" id="1.10.260.40">
    <property type="entry name" value="lambda repressor-like DNA-binding domains"/>
    <property type="match status" value="1"/>
</dbReference>
<name>A0A2P8HPN4_CHINA</name>